<feature type="transmembrane region" description="Helical" evidence="7">
    <location>
        <begin position="240"/>
        <end position="262"/>
    </location>
</feature>
<dbReference type="GO" id="GO:0008506">
    <property type="term" value="F:sucrose:proton symporter activity"/>
    <property type="evidence" value="ECO:0007669"/>
    <property type="project" value="TreeGrafter"/>
</dbReference>
<feature type="transmembrane region" description="Helical" evidence="7">
    <location>
        <begin position="208"/>
        <end position="228"/>
    </location>
</feature>
<feature type="transmembrane region" description="Helical" evidence="7">
    <location>
        <begin position="480"/>
        <end position="504"/>
    </location>
</feature>
<evidence type="ECO:0000256" key="2">
    <source>
        <dbReference type="ARBA" id="ARBA00022448"/>
    </source>
</evidence>
<accession>A0A8H7E9B3</accession>
<feature type="compositionally biased region" description="Polar residues" evidence="6">
    <location>
        <begin position="1"/>
        <end position="17"/>
    </location>
</feature>
<sequence length="674" mass="74312">MIGSRLSNDTTNEQSPLVSPARQLVDNDVEATQPLNGVLDWEDETTTESKSSWYLFLLTLSIGGLQIVWSVELSHGSPYLLSLGMTKALLAFVWIAGPLSGALVQPYVGIRSDNCRISWGKRKPFMIAGGLATIISLLLLAWIREIVGGFLGLFGVARNSPGATGTIIFFATISMYVLDFSINTVQAGIRAFIVDNAPAHQQESANAWASRIVGIGNVLGYVFGYINLPRYFPFFGHTQFKVLCVIASISLGSTLLISCLAIKERDPRLEGPPENDNPGLLAFFKQVFNSVKRLPPQIRKVCEVQFFSWIGWFPFLFYITTYIGQIYVNPFLLPDLPEDDIDRLWEKATRVGTLALLIYAIVSLLANVVLPFLVEPTYVAKQPVDKVESIREPISPTLSHASRTSSLGAIPFSASTTNLGSYPPASPDDTQLSTSRTFILRHLSRLRIPHLTLRRTWILSQLFFAICMFTTFFISSPLGAIIMTAFVGISWSVTLWVPFALISAEVAQQEESRREKLRQTRRRIGRQAREERSMRRTDMADGQSTPSLNETINTDTDDDDDDVVDTNGTASKPNHALLHPEEADLDSLPTEDILSEAEEAEQPQDQAGMILGLHNVAISTPQILATLISSVVFRVLQKERGVPGDTSVGWVLRIGGVAALIAAWWARGLGEGGR</sequence>
<feature type="transmembrane region" description="Helical" evidence="7">
    <location>
        <begin position="456"/>
        <end position="474"/>
    </location>
</feature>
<evidence type="ECO:0000313" key="8">
    <source>
        <dbReference type="EMBL" id="KAF7513280.1"/>
    </source>
</evidence>
<dbReference type="OrthoDB" id="28755at2759"/>
<feature type="transmembrane region" description="Helical" evidence="7">
    <location>
        <begin position="306"/>
        <end position="328"/>
    </location>
</feature>
<name>A0A8H7E9B3_9EURO</name>
<keyword evidence="3 7" id="KW-0812">Transmembrane</keyword>
<feature type="transmembrane region" description="Helical" evidence="7">
    <location>
        <begin position="616"/>
        <end position="636"/>
    </location>
</feature>
<comment type="caution">
    <text evidence="8">The sequence shown here is derived from an EMBL/GenBank/DDBJ whole genome shotgun (WGS) entry which is preliminary data.</text>
</comment>
<feature type="transmembrane region" description="Helical" evidence="7">
    <location>
        <begin position="348"/>
        <end position="374"/>
    </location>
</feature>
<reference evidence="8" key="1">
    <citation type="submission" date="2020-02" db="EMBL/GenBank/DDBJ databases">
        <authorList>
            <person name="Palmer J.M."/>
        </authorList>
    </citation>
    <scope>NUCLEOTIDE SEQUENCE</scope>
    <source>
        <strain evidence="8">EPUS1.4</strain>
        <tissue evidence="8">Thallus</tissue>
    </source>
</reference>
<proteinExistence type="predicted"/>
<dbReference type="EMBL" id="JAACFV010000006">
    <property type="protein sequence ID" value="KAF7513280.1"/>
    <property type="molecule type" value="Genomic_DNA"/>
</dbReference>
<feature type="transmembrane region" description="Helical" evidence="7">
    <location>
        <begin position="83"/>
        <end position="104"/>
    </location>
</feature>
<evidence type="ECO:0000256" key="7">
    <source>
        <dbReference type="SAM" id="Phobius"/>
    </source>
</evidence>
<evidence type="ECO:0008006" key="10">
    <source>
        <dbReference type="Google" id="ProtNLM"/>
    </source>
</evidence>
<dbReference type="GO" id="GO:0005886">
    <property type="term" value="C:plasma membrane"/>
    <property type="evidence" value="ECO:0007669"/>
    <property type="project" value="TreeGrafter"/>
</dbReference>
<keyword evidence="9" id="KW-1185">Reference proteome</keyword>
<feature type="transmembrane region" description="Helical" evidence="7">
    <location>
        <begin position="163"/>
        <end position="182"/>
    </location>
</feature>
<evidence type="ECO:0000256" key="3">
    <source>
        <dbReference type="ARBA" id="ARBA00022692"/>
    </source>
</evidence>
<keyword evidence="2" id="KW-0813">Transport</keyword>
<feature type="compositionally biased region" description="Basic and acidic residues" evidence="6">
    <location>
        <begin position="527"/>
        <end position="539"/>
    </location>
</feature>
<dbReference type="Proteomes" id="UP000606974">
    <property type="component" value="Unassembled WGS sequence"/>
</dbReference>
<feature type="transmembrane region" description="Helical" evidence="7">
    <location>
        <begin position="648"/>
        <end position="666"/>
    </location>
</feature>
<feature type="compositionally biased region" description="Polar residues" evidence="6">
    <location>
        <begin position="542"/>
        <end position="553"/>
    </location>
</feature>
<feature type="transmembrane region" description="Helical" evidence="7">
    <location>
        <begin position="125"/>
        <end position="143"/>
    </location>
</feature>
<gene>
    <name evidence="8" type="ORF">GJ744_009701</name>
</gene>
<feature type="region of interest" description="Disordered" evidence="6">
    <location>
        <begin position="510"/>
        <end position="585"/>
    </location>
</feature>
<dbReference type="PANTHER" id="PTHR19432">
    <property type="entry name" value="SUGAR TRANSPORTER"/>
    <property type="match status" value="1"/>
</dbReference>
<dbReference type="InterPro" id="IPR036259">
    <property type="entry name" value="MFS_trans_sf"/>
</dbReference>
<organism evidence="8 9">
    <name type="scientific">Endocarpon pusillum</name>
    <dbReference type="NCBI Taxonomy" id="364733"/>
    <lineage>
        <taxon>Eukaryota</taxon>
        <taxon>Fungi</taxon>
        <taxon>Dikarya</taxon>
        <taxon>Ascomycota</taxon>
        <taxon>Pezizomycotina</taxon>
        <taxon>Eurotiomycetes</taxon>
        <taxon>Chaetothyriomycetidae</taxon>
        <taxon>Verrucariales</taxon>
        <taxon>Verrucariaceae</taxon>
        <taxon>Endocarpon</taxon>
    </lineage>
</organism>
<evidence type="ECO:0000256" key="5">
    <source>
        <dbReference type="ARBA" id="ARBA00023136"/>
    </source>
</evidence>
<evidence type="ECO:0000256" key="4">
    <source>
        <dbReference type="ARBA" id="ARBA00022989"/>
    </source>
</evidence>
<feature type="transmembrane region" description="Helical" evidence="7">
    <location>
        <begin position="53"/>
        <end position="71"/>
    </location>
</feature>
<feature type="region of interest" description="Disordered" evidence="6">
    <location>
        <begin position="1"/>
        <end position="23"/>
    </location>
</feature>
<dbReference type="PANTHER" id="PTHR19432:SF35">
    <property type="entry name" value="SOLUTE CARRIER FAMILY 45 MEMBER 3 ISOFORM X1"/>
    <property type="match status" value="1"/>
</dbReference>
<dbReference type="SUPFAM" id="SSF103473">
    <property type="entry name" value="MFS general substrate transporter"/>
    <property type="match status" value="2"/>
</dbReference>
<protein>
    <recommendedName>
        <fullName evidence="10">General alpha-glucoside permease</fullName>
    </recommendedName>
</protein>
<dbReference type="AlphaFoldDB" id="A0A8H7E9B3"/>
<evidence type="ECO:0000313" key="9">
    <source>
        <dbReference type="Proteomes" id="UP000606974"/>
    </source>
</evidence>
<keyword evidence="4 7" id="KW-1133">Transmembrane helix</keyword>
<feature type="compositionally biased region" description="Acidic residues" evidence="6">
    <location>
        <begin position="555"/>
        <end position="564"/>
    </location>
</feature>
<keyword evidence="5 7" id="KW-0472">Membrane</keyword>
<evidence type="ECO:0000256" key="1">
    <source>
        <dbReference type="ARBA" id="ARBA00004141"/>
    </source>
</evidence>
<comment type="subcellular location">
    <subcellularLocation>
        <location evidence="1">Membrane</location>
        <topology evidence="1">Multi-pass membrane protein</topology>
    </subcellularLocation>
</comment>
<dbReference type="Pfam" id="PF13347">
    <property type="entry name" value="MFS_2"/>
    <property type="match status" value="1"/>
</dbReference>
<dbReference type="Gene3D" id="1.20.1250.20">
    <property type="entry name" value="MFS general substrate transporter like domains"/>
    <property type="match status" value="1"/>
</dbReference>
<evidence type="ECO:0000256" key="6">
    <source>
        <dbReference type="SAM" id="MobiDB-lite"/>
    </source>
</evidence>